<feature type="domain" description="Malonyl-CoA:ACP transacylase (MAT)" evidence="6">
    <location>
        <begin position="7"/>
        <end position="293"/>
    </location>
</feature>
<evidence type="ECO:0000259" key="6">
    <source>
        <dbReference type="SMART" id="SM00827"/>
    </source>
</evidence>
<dbReference type="AlphaFoldDB" id="A0A9D2MVG7"/>
<dbReference type="PIRSF" id="PIRSF000446">
    <property type="entry name" value="Mct"/>
    <property type="match status" value="1"/>
</dbReference>
<dbReference type="InterPro" id="IPR001227">
    <property type="entry name" value="Ac_transferase_dom_sf"/>
</dbReference>
<dbReference type="EC" id="2.3.1.39" evidence="4"/>
<keyword evidence="1 4" id="KW-0808">Transferase</keyword>
<dbReference type="Gene3D" id="3.40.366.10">
    <property type="entry name" value="Malonyl-Coenzyme A Acyl Carrier Protein, domain 2"/>
    <property type="match status" value="1"/>
</dbReference>
<comment type="caution">
    <text evidence="7">The sequence shown here is derived from an EMBL/GenBank/DDBJ whole genome shotgun (WGS) entry which is preliminary data.</text>
</comment>
<dbReference type="SUPFAM" id="SSF52151">
    <property type="entry name" value="FabD/lysophospholipase-like"/>
    <property type="match status" value="1"/>
</dbReference>
<evidence type="ECO:0000256" key="4">
    <source>
        <dbReference type="PIRNR" id="PIRNR000446"/>
    </source>
</evidence>
<sequence length="307" mass="32659">MGKVAFVFAGQGAQYSGMGQSLCQASPAAQAVFDTADQLRPGTREQCFTAPVEELSITENTQPCLYCVDLAAARALEEAGVHADCVAGFSLGEIAALSFAGVFTPEEGFDFVCKRGRAMQKAGEANPGAMAAVLKLSNEQVEELCAGFEKVWPVNYNCPGQLVCAGEKSQIEQFCEKVAQAGGRAKLLAVSGGFHSPFMESASQELGTVLETVALQEPRLPVYANYNAQPYTQASAKELLVNQVKSPVRWQETVERLHALGVDTFIECGPGKTLCGLIRKTLKGVTVLNVQDQETLQAAVEAVKAQG</sequence>
<organism evidence="7 8">
    <name type="scientific">Candidatus Acutalibacter pullicola</name>
    <dbReference type="NCBI Taxonomy" id="2838417"/>
    <lineage>
        <taxon>Bacteria</taxon>
        <taxon>Bacillati</taxon>
        <taxon>Bacillota</taxon>
        <taxon>Clostridia</taxon>
        <taxon>Eubacteriales</taxon>
        <taxon>Acutalibacteraceae</taxon>
        <taxon>Acutalibacter</taxon>
    </lineage>
</organism>
<reference evidence="7" key="2">
    <citation type="submission" date="2021-04" db="EMBL/GenBank/DDBJ databases">
        <authorList>
            <person name="Gilroy R."/>
        </authorList>
    </citation>
    <scope>NUCLEOTIDE SEQUENCE</scope>
    <source>
        <strain evidence="7">CHK185-1770</strain>
    </source>
</reference>
<proteinExistence type="inferred from homology"/>
<evidence type="ECO:0000313" key="8">
    <source>
        <dbReference type="Proteomes" id="UP000826793"/>
    </source>
</evidence>
<dbReference type="SUPFAM" id="SSF55048">
    <property type="entry name" value="Probable ACP-binding domain of malonyl-CoA ACP transacylase"/>
    <property type="match status" value="1"/>
</dbReference>
<dbReference type="NCBIfam" id="TIGR00128">
    <property type="entry name" value="fabD"/>
    <property type="match status" value="1"/>
</dbReference>
<evidence type="ECO:0000256" key="5">
    <source>
        <dbReference type="PIRSR" id="PIRSR000446-1"/>
    </source>
</evidence>
<dbReference type="SMART" id="SM00827">
    <property type="entry name" value="PKS_AT"/>
    <property type="match status" value="1"/>
</dbReference>
<dbReference type="InterPro" id="IPR016036">
    <property type="entry name" value="Malonyl_transacylase_ACP-bd"/>
</dbReference>
<gene>
    <name evidence="7" type="primary">fabD</name>
    <name evidence="7" type="ORF">H9710_02070</name>
</gene>
<comment type="catalytic activity">
    <reaction evidence="3 4">
        <text>holo-[ACP] + malonyl-CoA = malonyl-[ACP] + CoA</text>
        <dbReference type="Rhea" id="RHEA:41792"/>
        <dbReference type="Rhea" id="RHEA-COMP:9623"/>
        <dbReference type="Rhea" id="RHEA-COMP:9685"/>
        <dbReference type="ChEBI" id="CHEBI:57287"/>
        <dbReference type="ChEBI" id="CHEBI:57384"/>
        <dbReference type="ChEBI" id="CHEBI:64479"/>
        <dbReference type="ChEBI" id="CHEBI:78449"/>
        <dbReference type="EC" id="2.3.1.39"/>
    </reaction>
</comment>
<name>A0A9D2MVG7_9FIRM</name>
<feature type="active site" evidence="5">
    <location>
        <position position="90"/>
    </location>
</feature>
<comment type="similarity">
    <text evidence="4">Belongs to the fabD family.</text>
</comment>
<evidence type="ECO:0000256" key="2">
    <source>
        <dbReference type="ARBA" id="ARBA00023315"/>
    </source>
</evidence>
<dbReference type="GO" id="GO:0006633">
    <property type="term" value="P:fatty acid biosynthetic process"/>
    <property type="evidence" value="ECO:0007669"/>
    <property type="project" value="TreeGrafter"/>
</dbReference>
<keyword evidence="2 4" id="KW-0012">Acyltransferase</keyword>
<dbReference type="EMBL" id="DWXG01000016">
    <property type="protein sequence ID" value="HJB97346.1"/>
    <property type="molecule type" value="Genomic_DNA"/>
</dbReference>
<accession>A0A9D2MVG7</accession>
<dbReference type="InterPro" id="IPR024925">
    <property type="entry name" value="Malonyl_CoA-ACP_transAc"/>
</dbReference>
<dbReference type="GO" id="GO:0005829">
    <property type="term" value="C:cytosol"/>
    <property type="evidence" value="ECO:0007669"/>
    <property type="project" value="TreeGrafter"/>
</dbReference>
<dbReference type="InterPro" id="IPR014043">
    <property type="entry name" value="Acyl_transferase_dom"/>
</dbReference>
<dbReference type="InterPro" id="IPR050858">
    <property type="entry name" value="Mal-CoA-ACP_Trans/PKS_FabD"/>
</dbReference>
<feature type="active site" evidence="5">
    <location>
        <position position="195"/>
    </location>
</feature>
<evidence type="ECO:0000256" key="1">
    <source>
        <dbReference type="ARBA" id="ARBA00022679"/>
    </source>
</evidence>
<dbReference type="GO" id="GO:0004314">
    <property type="term" value="F:[acyl-carrier-protein] S-malonyltransferase activity"/>
    <property type="evidence" value="ECO:0007669"/>
    <property type="project" value="UniProtKB-EC"/>
</dbReference>
<evidence type="ECO:0000256" key="3">
    <source>
        <dbReference type="ARBA" id="ARBA00048462"/>
    </source>
</evidence>
<dbReference type="InterPro" id="IPR004410">
    <property type="entry name" value="Malonyl_CoA-ACP_transAc_FabD"/>
</dbReference>
<evidence type="ECO:0000313" key="7">
    <source>
        <dbReference type="EMBL" id="HJB97346.1"/>
    </source>
</evidence>
<dbReference type="PANTHER" id="PTHR42681:SF1">
    <property type="entry name" value="MALONYL-COA-ACYL CARRIER PROTEIN TRANSACYLASE, MITOCHONDRIAL"/>
    <property type="match status" value="1"/>
</dbReference>
<dbReference type="InterPro" id="IPR016035">
    <property type="entry name" value="Acyl_Trfase/lysoPLipase"/>
</dbReference>
<dbReference type="Pfam" id="PF00698">
    <property type="entry name" value="Acyl_transf_1"/>
    <property type="match status" value="1"/>
</dbReference>
<dbReference type="Proteomes" id="UP000826793">
    <property type="component" value="Unassembled WGS sequence"/>
</dbReference>
<dbReference type="PANTHER" id="PTHR42681">
    <property type="entry name" value="MALONYL-COA-ACYL CARRIER PROTEIN TRANSACYLASE, MITOCHONDRIAL"/>
    <property type="match status" value="1"/>
</dbReference>
<protein>
    <recommendedName>
        <fullName evidence="4">Malonyl CoA-acyl carrier protein transacylase</fullName>
        <ecNumber evidence="4">2.3.1.39</ecNumber>
    </recommendedName>
</protein>
<reference evidence="7" key="1">
    <citation type="journal article" date="2021" name="PeerJ">
        <title>Extensive microbial diversity within the chicken gut microbiome revealed by metagenomics and culture.</title>
        <authorList>
            <person name="Gilroy R."/>
            <person name="Ravi A."/>
            <person name="Getino M."/>
            <person name="Pursley I."/>
            <person name="Horton D.L."/>
            <person name="Alikhan N.F."/>
            <person name="Baker D."/>
            <person name="Gharbi K."/>
            <person name="Hall N."/>
            <person name="Watson M."/>
            <person name="Adriaenssens E.M."/>
            <person name="Foster-Nyarko E."/>
            <person name="Jarju S."/>
            <person name="Secka A."/>
            <person name="Antonio M."/>
            <person name="Oren A."/>
            <person name="Chaudhuri R.R."/>
            <person name="La Ragione R."/>
            <person name="Hildebrand F."/>
            <person name="Pallen M.J."/>
        </authorList>
    </citation>
    <scope>NUCLEOTIDE SEQUENCE</scope>
    <source>
        <strain evidence="7">CHK185-1770</strain>
    </source>
</reference>
<dbReference type="Gene3D" id="3.30.70.250">
    <property type="entry name" value="Malonyl-CoA ACP transacylase, ACP-binding"/>
    <property type="match status" value="1"/>
</dbReference>